<proteinExistence type="predicted"/>
<evidence type="ECO:0000256" key="3">
    <source>
        <dbReference type="ARBA" id="ARBA00022692"/>
    </source>
</evidence>
<protein>
    <recommendedName>
        <fullName evidence="8">Citrate transporter-like domain-containing protein</fullName>
    </recommendedName>
</protein>
<comment type="caution">
    <text evidence="9">The sequence shown here is derived from an EMBL/GenBank/DDBJ whole genome shotgun (WGS) entry which is preliminary data.</text>
</comment>
<feature type="transmembrane region" description="Helical" evidence="7">
    <location>
        <begin position="35"/>
        <end position="52"/>
    </location>
</feature>
<evidence type="ECO:0000256" key="5">
    <source>
        <dbReference type="ARBA" id="ARBA00022989"/>
    </source>
</evidence>
<keyword evidence="10" id="KW-1185">Reference proteome</keyword>
<keyword evidence="2" id="KW-0813">Transport</keyword>
<feature type="non-terminal residue" evidence="9">
    <location>
        <position position="1"/>
    </location>
</feature>
<feature type="transmembrane region" description="Helical" evidence="7">
    <location>
        <begin position="121"/>
        <end position="149"/>
    </location>
</feature>
<reference evidence="9" key="1">
    <citation type="submission" date="2023-10" db="EMBL/GenBank/DDBJ databases">
        <authorList>
            <person name="Chen Y."/>
            <person name="Shah S."/>
            <person name="Dougan E. K."/>
            <person name="Thang M."/>
            <person name="Chan C."/>
        </authorList>
    </citation>
    <scope>NUCLEOTIDE SEQUENCE [LARGE SCALE GENOMIC DNA]</scope>
</reference>
<accession>A0ABN9YA71</accession>
<comment type="subcellular location">
    <subcellularLocation>
        <location evidence="1">Membrane</location>
        <topology evidence="1">Multi-pass membrane protein</topology>
    </subcellularLocation>
</comment>
<organism evidence="9 10">
    <name type="scientific">Prorocentrum cordatum</name>
    <dbReference type="NCBI Taxonomy" id="2364126"/>
    <lineage>
        <taxon>Eukaryota</taxon>
        <taxon>Sar</taxon>
        <taxon>Alveolata</taxon>
        <taxon>Dinophyceae</taxon>
        <taxon>Prorocentrales</taxon>
        <taxon>Prorocentraceae</taxon>
        <taxon>Prorocentrum</taxon>
    </lineage>
</organism>
<evidence type="ECO:0000313" key="9">
    <source>
        <dbReference type="EMBL" id="CAK0909329.1"/>
    </source>
</evidence>
<feature type="transmembrane region" description="Helical" evidence="7">
    <location>
        <begin position="406"/>
        <end position="424"/>
    </location>
</feature>
<dbReference type="InterPro" id="IPR004680">
    <property type="entry name" value="Cit_transptr-like_dom"/>
</dbReference>
<feature type="transmembrane region" description="Helical" evidence="7">
    <location>
        <begin position="370"/>
        <end position="394"/>
    </location>
</feature>
<sequence>PSKCTRVTTDDITDEMMDELGYIVKRSFKYKVTNWHPYFVIGGLAIAITLGTQELQPEVALLGAVAIFAAAGVVSIKQAIASFASTSVIAFALLLPVAKAMEETGLLDRAVLVMLGQPDSFPVALVRMMLPVAFLSACLSNTAIIAMLVPEIISWEVYEVNFFSTTPAAAWLMLVTTIAVLALAPTSTVFVVQQNGAQEGAEVDCVLCTLKKLPGVPSVCLKEEAGCPAKLHGGALLRCEATAAGVVAPRQVRGFEPRAQPQLSLPARERELRNGFGCALVASRRPVSREIPWERDEGKVPSFRPSDVVLIEADHRYLKEFPERWFSAFSVASQIKVAELSYGCGIFLLLLLAIRAITLPELHSSSEGSVIFTTVGATGISNAMKSTGVANLIADVMMSGFQQLGFFGLCASVCIVSGSLSMWISNSANVSIVGSLIVSMVSNLQTEGADNILALAAAFTWILICVAGSCFTTPLGYQTKVIVMPDGKYTFSDFV</sequence>
<gene>
    <name evidence="9" type="ORF">PCOR1329_LOCUS83771</name>
</gene>
<evidence type="ECO:0000313" key="10">
    <source>
        <dbReference type="Proteomes" id="UP001189429"/>
    </source>
</evidence>
<dbReference type="EMBL" id="CAUYUJ010022173">
    <property type="protein sequence ID" value="CAK0909329.1"/>
    <property type="molecule type" value="Genomic_DNA"/>
</dbReference>
<feature type="transmembrane region" description="Helical" evidence="7">
    <location>
        <begin position="169"/>
        <end position="192"/>
    </location>
</feature>
<feature type="transmembrane region" description="Helical" evidence="7">
    <location>
        <begin position="340"/>
        <end position="358"/>
    </location>
</feature>
<feature type="transmembrane region" description="Helical" evidence="7">
    <location>
        <begin position="59"/>
        <end position="76"/>
    </location>
</feature>
<feature type="transmembrane region" description="Helical" evidence="7">
    <location>
        <begin position="452"/>
        <end position="477"/>
    </location>
</feature>
<name>A0ABN9YA71_9DINO</name>
<evidence type="ECO:0000259" key="8">
    <source>
        <dbReference type="Pfam" id="PF03600"/>
    </source>
</evidence>
<dbReference type="Proteomes" id="UP001189429">
    <property type="component" value="Unassembled WGS sequence"/>
</dbReference>
<evidence type="ECO:0000256" key="7">
    <source>
        <dbReference type="SAM" id="Phobius"/>
    </source>
</evidence>
<evidence type="ECO:0000256" key="4">
    <source>
        <dbReference type="ARBA" id="ARBA00022737"/>
    </source>
</evidence>
<dbReference type="Pfam" id="PF03600">
    <property type="entry name" value="CitMHS"/>
    <property type="match status" value="1"/>
</dbReference>
<feature type="non-terminal residue" evidence="9">
    <location>
        <position position="495"/>
    </location>
</feature>
<dbReference type="PANTHER" id="PTHR43652:SF2">
    <property type="entry name" value="BASIC AMINO ACID ANTIPORTER YFCC-RELATED"/>
    <property type="match status" value="1"/>
</dbReference>
<dbReference type="PANTHER" id="PTHR43652">
    <property type="entry name" value="BASIC AMINO ACID ANTIPORTER YFCC-RELATED"/>
    <property type="match status" value="1"/>
</dbReference>
<evidence type="ECO:0000256" key="1">
    <source>
        <dbReference type="ARBA" id="ARBA00004141"/>
    </source>
</evidence>
<evidence type="ECO:0000256" key="2">
    <source>
        <dbReference type="ARBA" id="ARBA00022448"/>
    </source>
</evidence>
<feature type="domain" description="Citrate transporter-like" evidence="8">
    <location>
        <begin position="59"/>
        <end position="458"/>
    </location>
</feature>
<dbReference type="InterPro" id="IPR051679">
    <property type="entry name" value="DASS-Related_Transporters"/>
</dbReference>
<keyword evidence="6 7" id="KW-0472">Membrane</keyword>
<keyword evidence="4" id="KW-0677">Repeat</keyword>
<evidence type="ECO:0000256" key="6">
    <source>
        <dbReference type="ARBA" id="ARBA00023136"/>
    </source>
</evidence>
<keyword evidence="3 7" id="KW-0812">Transmembrane</keyword>
<keyword evidence="5 7" id="KW-1133">Transmembrane helix</keyword>